<evidence type="ECO:0000256" key="5">
    <source>
        <dbReference type="ARBA" id="ARBA00038359"/>
    </source>
</evidence>
<evidence type="ECO:0000256" key="7">
    <source>
        <dbReference type="SAM" id="Phobius"/>
    </source>
</evidence>
<evidence type="ECO:0000256" key="2">
    <source>
        <dbReference type="ARBA" id="ARBA00022692"/>
    </source>
</evidence>
<evidence type="ECO:0000256" key="4">
    <source>
        <dbReference type="ARBA" id="ARBA00023136"/>
    </source>
</evidence>
<feature type="transmembrane region" description="Helical" evidence="7">
    <location>
        <begin position="128"/>
        <end position="148"/>
    </location>
</feature>
<name>A0A1L9SGX8_9EURO</name>
<keyword evidence="2 7" id="KW-0812">Transmembrane</keyword>
<feature type="transmembrane region" description="Helical" evidence="7">
    <location>
        <begin position="91"/>
        <end position="116"/>
    </location>
</feature>
<dbReference type="GO" id="GO:0016020">
    <property type="term" value="C:membrane"/>
    <property type="evidence" value="ECO:0007669"/>
    <property type="project" value="UniProtKB-SubCell"/>
</dbReference>
<organism evidence="9 10">
    <name type="scientific">Penicilliopsis zonata CBS 506.65</name>
    <dbReference type="NCBI Taxonomy" id="1073090"/>
    <lineage>
        <taxon>Eukaryota</taxon>
        <taxon>Fungi</taxon>
        <taxon>Dikarya</taxon>
        <taxon>Ascomycota</taxon>
        <taxon>Pezizomycotina</taxon>
        <taxon>Eurotiomycetes</taxon>
        <taxon>Eurotiomycetidae</taxon>
        <taxon>Eurotiales</taxon>
        <taxon>Aspergillaceae</taxon>
        <taxon>Penicilliopsis</taxon>
    </lineage>
</organism>
<proteinExistence type="inferred from homology"/>
<evidence type="ECO:0000313" key="9">
    <source>
        <dbReference type="EMBL" id="OJJ46500.1"/>
    </source>
</evidence>
<gene>
    <name evidence="9" type="ORF">ASPZODRAFT_132578</name>
</gene>
<evidence type="ECO:0000259" key="8">
    <source>
        <dbReference type="Pfam" id="PF20684"/>
    </source>
</evidence>
<comment type="subcellular location">
    <subcellularLocation>
        <location evidence="1">Membrane</location>
        <topology evidence="1">Multi-pass membrane protein</topology>
    </subcellularLocation>
</comment>
<feature type="transmembrane region" description="Helical" evidence="7">
    <location>
        <begin position="171"/>
        <end position="194"/>
    </location>
</feature>
<protein>
    <recommendedName>
        <fullName evidence="8">Rhodopsin domain-containing protein</fullName>
    </recommendedName>
</protein>
<dbReference type="PANTHER" id="PTHR33048:SF55">
    <property type="entry name" value="INTEGRAL MEMBRANE PROTEIN"/>
    <property type="match status" value="1"/>
</dbReference>
<dbReference type="InterPro" id="IPR052337">
    <property type="entry name" value="SAT4-like"/>
</dbReference>
<feature type="transmembrane region" description="Helical" evidence="7">
    <location>
        <begin position="248"/>
        <end position="266"/>
    </location>
</feature>
<keyword evidence="3 7" id="KW-1133">Transmembrane helix</keyword>
<evidence type="ECO:0000256" key="6">
    <source>
        <dbReference type="SAM" id="MobiDB-lite"/>
    </source>
</evidence>
<comment type="similarity">
    <text evidence="5">Belongs to the SAT4 family.</text>
</comment>
<dbReference type="Pfam" id="PF20684">
    <property type="entry name" value="Fung_rhodopsin"/>
    <property type="match status" value="1"/>
</dbReference>
<feature type="region of interest" description="Disordered" evidence="6">
    <location>
        <begin position="323"/>
        <end position="355"/>
    </location>
</feature>
<dbReference type="PANTHER" id="PTHR33048">
    <property type="entry name" value="PTH11-LIKE INTEGRAL MEMBRANE PROTEIN (AFU_ORTHOLOGUE AFUA_5G11245)"/>
    <property type="match status" value="1"/>
</dbReference>
<feature type="domain" description="Rhodopsin" evidence="8">
    <location>
        <begin position="34"/>
        <end position="271"/>
    </location>
</feature>
<keyword evidence="4 7" id="KW-0472">Membrane</keyword>
<dbReference type="VEuPathDB" id="FungiDB:ASPZODRAFT_132578"/>
<dbReference type="OrthoDB" id="444631at2759"/>
<evidence type="ECO:0000256" key="3">
    <source>
        <dbReference type="ARBA" id="ARBA00022989"/>
    </source>
</evidence>
<dbReference type="AlphaFoldDB" id="A0A1L9SGX8"/>
<accession>A0A1L9SGX8</accession>
<dbReference type="RefSeq" id="XP_022581010.1">
    <property type="nucleotide sequence ID" value="XM_022723058.1"/>
</dbReference>
<sequence>MTLVTRKDNIPGHGESLFVTAVVMAGLALFFVVLRLITRFDAHRAGADDYLIIVAMTFSIFLTIAIDLAVANGYGKRMNSLTTEEKYHAFLWFYIAQVPYKMVLGFTKMSIVCLYLRIFITPTFKRVCFGLIAVIACWTFATIMVTLFQCSPMAASWNAAITDKTCINKNVWWYTFAATDTLGDVVIFFLPIYPVLQLQLKPRDKLALLFVFALGAFVCTASIIRTVAVIQTSSQTYDESYDFLPRSVWTLIEANTGIICACLPMLKQYLVRFFPSVFDRSRQRTTDRYQTGTGYGQRSGNNHALQSLASGFRYTSSAKVQGREDATSEEMILDGPDTPEIHTTTNFEVSYEKAP</sequence>
<feature type="transmembrane region" description="Helical" evidence="7">
    <location>
        <begin position="17"/>
        <end position="38"/>
    </location>
</feature>
<feature type="transmembrane region" description="Helical" evidence="7">
    <location>
        <begin position="206"/>
        <end position="228"/>
    </location>
</feature>
<feature type="transmembrane region" description="Helical" evidence="7">
    <location>
        <begin position="50"/>
        <end position="71"/>
    </location>
</feature>
<dbReference type="EMBL" id="KV878342">
    <property type="protein sequence ID" value="OJJ46500.1"/>
    <property type="molecule type" value="Genomic_DNA"/>
</dbReference>
<dbReference type="InterPro" id="IPR049326">
    <property type="entry name" value="Rhodopsin_dom_fungi"/>
</dbReference>
<dbReference type="Proteomes" id="UP000184188">
    <property type="component" value="Unassembled WGS sequence"/>
</dbReference>
<evidence type="ECO:0000256" key="1">
    <source>
        <dbReference type="ARBA" id="ARBA00004141"/>
    </source>
</evidence>
<dbReference type="GeneID" id="34609523"/>
<reference evidence="10" key="1">
    <citation type="journal article" date="2017" name="Genome Biol.">
        <title>Comparative genomics reveals high biological diversity and specific adaptations in the industrially and medically important fungal genus Aspergillus.</title>
        <authorList>
            <person name="de Vries R.P."/>
            <person name="Riley R."/>
            <person name="Wiebenga A."/>
            <person name="Aguilar-Osorio G."/>
            <person name="Amillis S."/>
            <person name="Uchima C.A."/>
            <person name="Anderluh G."/>
            <person name="Asadollahi M."/>
            <person name="Askin M."/>
            <person name="Barry K."/>
            <person name="Battaglia E."/>
            <person name="Bayram O."/>
            <person name="Benocci T."/>
            <person name="Braus-Stromeyer S.A."/>
            <person name="Caldana C."/>
            <person name="Canovas D."/>
            <person name="Cerqueira G.C."/>
            <person name="Chen F."/>
            <person name="Chen W."/>
            <person name="Choi C."/>
            <person name="Clum A."/>
            <person name="Dos Santos R.A."/>
            <person name="Damasio A.R."/>
            <person name="Diallinas G."/>
            <person name="Emri T."/>
            <person name="Fekete E."/>
            <person name="Flipphi M."/>
            <person name="Freyberg S."/>
            <person name="Gallo A."/>
            <person name="Gournas C."/>
            <person name="Habgood R."/>
            <person name="Hainaut M."/>
            <person name="Harispe M.L."/>
            <person name="Henrissat B."/>
            <person name="Hilden K.S."/>
            <person name="Hope R."/>
            <person name="Hossain A."/>
            <person name="Karabika E."/>
            <person name="Karaffa L."/>
            <person name="Karanyi Z."/>
            <person name="Krasevec N."/>
            <person name="Kuo A."/>
            <person name="Kusch H."/>
            <person name="LaButti K."/>
            <person name="Lagendijk E.L."/>
            <person name="Lapidus A."/>
            <person name="Levasseur A."/>
            <person name="Lindquist E."/>
            <person name="Lipzen A."/>
            <person name="Logrieco A.F."/>
            <person name="MacCabe A."/>
            <person name="Maekelae M.R."/>
            <person name="Malavazi I."/>
            <person name="Melin P."/>
            <person name="Meyer V."/>
            <person name="Mielnichuk N."/>
            <person name="Miskei M."/>
            <person name="Molnar A.P."/>
            <person name="Mule G."/>
            <person name="Ngan C.Y."/>
            <person name="Orejas M."/>
            <person name="Orosz E."/>
            <person name="Ouedraogo J.P."/>
            <person name="Overkamp K.M."/>
            <person name="Park H.-S."/>
            <person name="Perrone G."/>
            <person name="Piumi F."/>
            <person name="Punt P.J."/>
            <person name="Ram A.F."/>
            <person name="Ramon A."/>
            <person name="Rauscher S."/>
            <person name="Record E."/>
            <person name="Riano-Pachon D.M."/>
            <person name="Robert V."/>
            <person name="Roehrig J."/>
            <person name="Ruller R."/>
            <person name="Salamov A."/>
            <person name="Salih N.S."/>
            <person name="Samson R.A."/>
            <person name="Sandor E."/>
            <person name="Sanguinetti M."/>
            <person name="Schuetze T."/>
            <person name="Sepcic K."/>
            <person name="Shelest E."/>
            <person name="Sherlock G."/>
            <person name="Sophianopoulou V."/>
            <person name="Squina F.M."/>
            <person name="Sun H."/>
            <person name="Susca A."/>
            <person name="Todd R.B."/>
            <person name="Tsang A."/>
            <person name="Unkles S.E."/>
            <person name="van de Wiele N."/>
            <person name="van Rossen-Uffink D."/>
            <person name="Oliveira J.V."/>
            <person name="Vesth T.C."/>
            <person name="Visser J."/>
            <person name="Yu J.-H."/>
            <person name="Zhou M."/>
            <person name="Andersen M.R."/>
            <person name="Archer D.B."/>
            <person name="Baker S.E."/>
            <person name="Benoit I."/>
            <person name="Brakhage A.A."/>
            <person name="Braus G.H."/>
            <person name="Fischer R."/>
            <person name="Frisvad J.C."/>
            <person name="Goldman G.H."/>
            <person name="Houbraken J."/>
            <person name="Oakley B."/>
            <person name="Pocsi I."/>
            <person name="Scazzocchio C."/>
            <person name="Seiboth B."/>
            <person name="vanKuyk P.A."/>
            <person name="Wortman J."/>
            <person name="Dyer P.S."/>
            <person name="Grigoriev I.V."/>
        </authorList>
    </citation>
    <scope>NUCLEOTIDE SEQUENCE [LARGE SCALE GENOMIC DNA]</scope>
    <source>
        <strain evidence="10">CBS 506.65</strain>
    </source>
</reference>
<dbReference type="STRING" id="1073090.A0A1L9SGX8"/>
<evidence type="ECO:0000313" key="10">
    <source>
        <dbReference type="Proteomes" id="UP000184188"/>
    </source>
</evidence>
<keyword evidence="10" id="KW-1185">Reference proteome</keyword>